<proteinExistence type="predicted"/>
<dbReference type="PANTHER" id="PTHR40080">
    <property type="entry name" value="LMO1763 PROTEIN"/>
    <property type="match status" value="1"/>
</dbReference>
<dbReference type="SUPFAM" id="SSF48295">
    <property type="entry name" value="TrpR-like"/>
    <property type="match status" value="1"/>
</dbReference>
<protein>
    <recommendedName>
        <fullName evidence="3">DNA-binding transcriptional regulator</fullName>
    </recommendedName>
</protein>
<dbReference type="AlphaFoldDB" id="A0A845UVQ9"/>
<sequence>MKQRDPQHLEANRAARSSLAEAFLAMRTADECRALLRDLTTPAELEALVDRWRVVKFLDQGMPYREIHVHTGVSVTTIGRVARYLENGNGGYRLALERIKQTPNHD</sequence>
<dbReference type="RefSeq" id="WP_164209190.1">
    <property type="nucleotide sequence ID" value="NZ_JAAGSC010000023.1"/>
</dbReference>
<evidence type="ECO:0008006" key="3">
    <source>
        <dbReference type="Google" id="ProtNLM"/>
    </source>
</evidence>
<dbReference type="GO" id="GO:0003700">
    <property type="term" value="F:DNA-binding transcription factor activity"/>
    <property type="evidence" value="ECO:0007669"/>
    <property type="project" value="InterPro"/>
</dbReference>
<comment type="caution">
    <text evidence="1">The sequence shown here is derived from an EMBL/GenBank/DDBJ whole genome shotgun (WGS) entry which is preliminary data.</text>
</comment>
<reference evidence="1 2" key="1">
    <citation type="submission" date="2020-02" db="EMBL/GenBank/DDBJ databases">
        <authorList>
            <person name="Zhang X.-Y."/>
        </authorList>
    </citation>
    <scope>NUCLEOTIDE SEQUENCE [LARGE SCALE GENOMIC DNA]</scope>
    <source>
        <strain evidence="1 2">C33</strain>
    </source>
</reference>
<dbReference type="InterPro" id="IPR010921">
    <property type="entry name" value="Trp_repressor/repl_initiator"/>
</dbReference>
<dbReference type="InterPro" id="IPR013368">
    <property type="entry name" value="YecD_YerC"/>
</dbReference>
<keyword evidence="2" id="KW-1185">Reference proteome</keyword>
<name>A0A845UVQ9_9GAMM</name>
<dbReference type="InterPro" id="IPR038116">
    <property type="entry name" value="TrpR-like_sf"/>
</dbReference>
<accession>A0A845UVQ9</accession>
<evidence type="ECO:0000313" key="1">
    <source>
        <dbReference type="EMBL" id="NDY94312.1"/>
    </source>
</evidence>
<dbReference type="Pfam" id="PF01371">
    <property type="entry name" value="Trp_repressor"/>
    <property type="match status" value="1"/>
</dbReference>
<gene>
    <name evidence="1" type="ORF">G3I74_01020</name>
</gene>
<dbReference type="PANTHER" id="PTHR40080:SF1">
    <property type="entry name" value="TRPR-LIKE PROTEIN YERC_YECD"/>
    <property type="match status" value="1"/>
</dbReference>
<dbReference type="GO" id="GO:0043565">
    <property type="term" value="F:sequence-specific DNA binding"/>
    <property type="evidence" value="ECO:0007669"/>
    <property type="project" value="InterPro"/>
</dbReference>
<dbReference type="Gene3D" id="1.10.1270.10">
    <property type="entry name" value="TrpR-like"/>
    <property type="match status" value="1"/>
</dbReference>
<organism evidence="1 2">
    <name type="scientific">Wenzhouxiangella limi</name>
    <dbReference type="NCBI Taxonomy" id="2707351"/>
    <lineage>
        <taxon>Bacteria</taxon>
        <taxon>Pseudomonadati</taxon>
        <taxon>Pseudomonadota</taxon>
        <taxon>Gammaproteobacteria</taxon>
        <taxon>Chromatiales</taxon>
        <taxon>Wenzhouxiangellaceae</taxon>
        <taxon>Wenzhouxiangella</taxon>
    </lineage>
</organism>
<evidence type="ECO:0000313" key="2">
    <source>
        <dbReference type="Proteomes" id="UP000484885"/>
    </source>
</evidence>
<dbReference type="PIRSF" id="PIRSF012508">
    <property type="entry name" value="YerC"/>
    <property type="match status" value="1"/>
</dbReference>
<dbReference type="Proteomes" id="UP000484885">
    <property type="component" value="Unassembled WGS sequence"/>
</dbReference>
<dbReference type="NCBIfam" id="TIGR02531">
    <property type="entry name" value="yecD_yerC"/>
    <property type="match status" value="1"/>
</dbReference>
<dbReference type="EMBL" id="JAAGSC010000023">
    <property type="protein sequence ID" value="NDY94312.1"/>
    <property type="molecule type" value="Genomic_DNA"/>
</dbReference>
<dbReference type="InterPro" id="IPR000831">
    <property type="entry name" value="Trp_repress"/>
</dbReference>